<dbReference type="InterPro" id="IPR034330">
    <property type="entry name" value="GST_Zeta_C"/>
</dbReference>
<dbReference type="PROSITE" id="PS50405">
    <property type="entry name" value="GST_CTER"/>
    <property type="match status" value="1"/>
</dbReference>
<dbReference type="NCBIfam" id="TIGR01262">
    <property type="entry name" value="maiA"/>
    <property type="match status" value="1"/>
</dbReference>
<evidence type="ECO:0000313" key="5">
    <source>
        <dbReference type="Proteomes" id="UP000192342"/>
    </source>
</evidence>
<dbReference type="Gene3D" id="3.40.30.10">
    <property type="entry name" value="Glutaredoxin"/>
    <property type="match status" value="1"/>
</dbReference>
<reference evidence="4 5" key="1">
    <citation type="submission" date="2013-04" db="EMBL/GenBank/DDBJ databases">
        <title>Oceanococcus atlanticus 22II-S10r2 Genome Sequencing.</title>
        <authorList>
            <person name="Lai Q."/>
            <person name="Li G."/>
            <person name="Shao Z."/>
        </authorList>
    </citation>
    <scope>NUCLEOTIDE SEQUENCE [LARGE SCALE GENOMIC DNA]</scope>
    <source>
        <strain evidence="4 5">22II-S10r2</strain>
    </source>
</reference>
<dbReference type="GO" id="GO:0004364">
    <property type="term" value="F:glutathione transferase activity"/>
    <property type="evidence" value="ECO:0007669"/>
    <property type="project" value="TreeGrafter"/>
</dbReference>
<dbReference type="PANTHER" id="PTHR42673">
    <property type="entry name" value="MALEYLACETOACETATE ISOMERASE"/>
    <property type="match status" value="1"/>
</dbReference>
<dbReference type="Gene3D" id="1.20.1050.10">
    <property type="match status" value="1"/>
</dbReference>
<evidence type="ECO:0000313" key="4">
    <source>
        <dbReference type="EMBL" id="ORE86127.1"/>
    </source>
</evidence>
<dbReference type="GO" id="GO:0005737">
    <property type="term" value="C:cytoplasm"/>
    <property type="evidence" value="ECO:0007669"/>
    <property type="project" value="InterPro"/>
</dbReference>
<protein>
    <submittedName>
        <fullName evidence="4">Maleylacetoacetate isomerase</fullName>
    </submittedName>
</protein>
<comment type="similarity">
    <text evidence="1">Belongs to the GST superfamily. Zeta family.</text>
</comment>
<dbReference type="SFLD" id="SFLDS00019">
    <property type="entry name" value="Glutathione_Transferase_(cytos"/>
    <property type="match status" value="1"/>
</dbReference>
<dbReference type="GO" id="GO:0006559">
    <property type="term" value="P:L-phenylalanine catabolic process"/>
    <property type="evidence" value="ECO:0007669"/>
    <property type="project" value="TreeGrafter"/>
</dbReference>
<accession>A0A1Y1SBW0</accession>
<dbReference type="PANTHER" id="PTHR42673:SF4">
    <property type="entry name" value="MALEYLACETOACETATE ISOMERASE"/>
    <property type="match status" value="1"/>
</dbReference>
<dbReference type="AlphaFoldDB" id="A0A1Y1SBW0"/>
<dbReference type="GO" id="GO:0006749">
    <property type="term" value="P:glutathione metabolic process"/>
    <property type="evidence" value="ECO:0007669"/>
    <property type="project" value="TreeGrafter"/>
</dbReference>
<dbReference type="SFLD" id="SFLDG00358">
    <property type="entry name" value="Main_(cytGST)"/>
    <property type="match status" value="1"/>
</dbReference>
<dbReference type="InterPro" id="IPR010987">
    <property type="entry name" value="Glutathione-S-Trfase_C-like"/>
</dbReference>
<feature type="domain" description="GST N-terminal" evidence="2">
    <location>
        <begin position="1"/>
        <end position="82"/>
    </location>
</feature>
<feature type="domain" description="GST C-terminal" evidence="3">
    <location>
        <begin position="87"/>
        <end position="218"/>
    </location>
</feature>
<dbReference type="PROSITE" id="PS50404">
    <property type="entry name" value="GST_NTER"/>
    <property type="match status" value="1"/>
</dbReference>
<dbReference type="EMBL" id="AQQV01000003">
    <property type="protein sequence ID" value="ORE86127.1"/>
    <property type="molecule type" value="Genomic_DNA"/>
</dbReference>
<dbReference type="InterPro" id="IPR040079">
    <property type="entry name" value="Glutathione_S-Trfase"/>
</dbReference>
<keyword evidence="5" id="KW-1185">Reference proteome</keyword>
<dbReference type="Pfam" id="PF13410">
    <property type="entry name" value="GST_C_2"/>
    <property type="match status" value="1"/>
</dbReference>
<dbReference type="InterPro" id="IPR005955">
    <property type="entry name" value="GST_Zeta"/>
</dbReference>
<sequence>MLQLFTYYRSVSAHRVRIALNYKAVPYNSVYIDEDIGEQHSETYLRHNPQGLVPALVVNDQLTITQSAAILEFLEEYYPERPLLPKDTFDRARVRSFCQVMVADMQPFNILRTYYYQRDVMGIDKQARRDWYEHWMHKGFEALESLLHKHLEPGAYCHGDKPTLADVCLVPQISNARQNDLDLSEYPTLRRIYRTCMSLSAFQSADPEAQQDRLDRAVAGR</sequence>
<dbReference type="Proteomes" id="UP000192342">
    <property type="component" value="Unassembled WGS sequence"/>
</dbReference>
<dbReference type="GO" id="GO:0016034">
    <property type="term" value="F:maleylacetoacetate isomerase activity"/>
    <property type="evidence" value="ECO:0007669"/>
    <property type="project" value="TreeGrafter"/>
</dbReference>
<dbReference type="STRING" id="1317117.ATO7_12558"/>
<dbReference type="InterPro" id="IPR036249">
    <property type="entry name" value="Thioredoxin-like_sf"/>
</dbReference>
<dbReference type="SUPFAM" id="SSF52833">
    <property type="entry name" value="Thioredoxin-like"/>
    <property type="match status" value="1"/>
</dbReference>
<dbReference type="InterPro" id="IPR036282">
    <property type="entry name" value="Glutathione-S-Trfase_C_sf"/>
</dbReference>
<dbReference type="RefSeq" id="WP_206044919.1">
    <property type="nucleotide sequence ID" value="NZ_AQQV01000003.1"/>
</dbReference>
<keyword evidence="4" id="KW-0413">Isomerase</keyword>
<name>A0A1Y1SBW0_9GAMM</name>
<proteinExistence type="inferred from homology"/>
<organism evidence="4 5">
    <name type="scientific">Oceanococcus atlanticus</name>
    <dbReference type="NCBI Taxonomy" id="1317117"/>
    <lineage>
        <taxon>Bacteria</taxon>
        <taxon>Pseudomonadati</taxon>
        <taxon>Pseudomonadota</taxon>
        <taxon>Gammaproteobacteria</taxon>
        <taxon>Chromatiales</taxon>
        <taxon>Oceanococcaceae</taxon>
        <taxon>Oceanococcus</taxon>
    </lineage>
</organism>
<dbReference type="Pfam" id="PF13409">
    <property type="entry name" value="GST_N_2"/>
    <property type="match status" value="1"/>
</dbReference>
<evidence type="ECO:0000256" key="1">
    <source>
        <dbReference type="ARBA" id="ARBA00010007"/>
    </source>
</evidence>
<dbReference type="CDD" id="cd03191">
    <property type="entry name" value="GST_C_Zeta"/>
    <property type="match status" value="1"/>
</dbReference>
<dbReference type="InterPro" id="IPR004045">
    <property type="entry name" value="Glutathione_S-Trfase_N"/>
</dbReference>
<evidence type="ECO:0000259" key="3">
    <source>
        <dbReference type="PROSITE" id="PS50405"/>
    </source>
</evidence>
<comment type="caution">
    <text evidence="4">The sequence shown here is derived from an EMBL/GenBank/DDBJ whole genome shotgun (WGS) entry which is preliminary data.</text>
</comment>
<dbReference type="SUPFAM" id="SSF47616">
    <property type="entry name" value="GST C-terminal domain-like"/>
    <property type="match status" value="1"/>
</dbReference>
<evidence type="ECO:0000259" key="2">
    <source>
        <dbReference type="PROSITE" id="PS50404"/>
    </source>
</evidence>
<gene>
    <name evidence="4" type="ORF">ATO7_12558</name>
</gene>